<keyword evidence="6" id="KW-1185">Reference proteome</keyword>
<feature type="domain" description="C3H1-type" evidence="4">
    <location>
        <begin position="417"/>
        <end position="444"/>
    </location>
</feature>
<name>A0A9N9RJU6_9DIPT</name>
<evidence type="ECO:0000259" key="4">
    <source>
        <dbReference type="PROSITE" id="PS50103"/>
    </source>
</evidence>
<proteinExistence type="predicted"/>
<dbReference type="Proteomes" id="UP001153620">
    <property type="component" value="Chromosome 1"/>
</dbReference>
<dbReference type="AlphaFoldDB" id="A0A9N9RJU6"/>
<dbReference type="PANTHER" id="PTHR46156">
    <property type="entry name" value="CCCH ZINGC FINGER"/>
    <property type="match status" value="1"/>
</dbReference>
<feature type="domain" description="C3H1-type" evidence="4">
    <location>
        <begin position="361"/>
        <end position="387"/>
    </location>
</feature>
<accession>A0A9N9RJU6</accession>
<dbReference type="GO" id="GO:0005634">
    <property type="term" value="C:nucleus"/>
    <property type="evidence" value="ECO:0007669"/>
    <property type="project" value="TreeGrafter"/>
</dbReference>
<dbReference type="EMBL" id="OU895877">
    <property type="protein sequence ID" value="CAG9799500.1"/>
    <property type="molecule type" value="Genomic_DNA"/>
</dbReference>
<evidence type="ECO:0000256" key="1">
    <source>
        <dbReference type="PROSITE-ProRule" id="PRU00723"/>
    </source>
</evidence>
<evidence type="ECO:0000256" key="2">
    <source>
        <dbReference type="SAM" id="Coils"/>
    </source>
</evidence>
<feature type="coiled-coil region" evidence="2">
    <location>
        <begin position="118"/>
        <end position="155"/>
    </location>
</feature>
<feature type="region of interest" description="Disordered" evidence="3">
    <location>
        <begin position="461"/>
        <end position="482"/>
    </location>
</feature>
<keyword evidence="1" id="KW-0862">Zinc</keyword>
<evidence type="ECO:0000313" key="5">
    <source>
        <dbReference type="EMBL" id="CAG9799500.1"/>
    </source>
</evidence>
<feature type="zinc finger region" description="C3H1-type" evidence="1">
    <location>
        <begin position="417"/>
        <end position="444"/>
    </location>
</feature>
<dbReference type="PANTHER" id="PTHR46156:SF1">
    <property type="entry name" value="ZINC FINGER CCCH DOMAIN-CONTAINING PROTEIN 3"/>
    <property type="match status" value="1"/>
</dbReference>
<reference evidence="5" key="1">
    <citation type="submission" date="2022-01" db="EMBL/GenBank/DDBJ databases">
        <authorList>
            <person name="King R."/>
        </authorList>
    </citation>
    <scope>NUCLEOTIDE SEQUENCE</scope>
</reference>
<dbReference type="GO" id="GO:0008270">
    <property type="term" value="F:zinc ion binding"/>
    <property type="evidence" value="ECO:0007669"/>
    <property type="project" value="UniProtKB-KW"/>
</dbReference>
<keyword evidence="1" id="KW-0479">Metal-binding</keyword>
<dbReference type="SMART" id="SM00356">
    <property type="entry name" value="ZnF_C3H1"/>
    <property type="match status" value="3"/>
</dbReference>
<evidence type="ECO:0000256" key="3">
    <source>
        <dbReference type="SAM" id="MobiDB-lite"/>
    </source>
</evidence>
<dbReference type="OrthoDB" id="3247158at2759"/>
<dbReference type="InterPro" id="IPR000571">
    <property type="entry name" value="Znf_CCCH"/>
</dbReference>
<organism evidence="5 6">
    <name type="scientific">Chironomus riparius</name>
    <dbReference type="NCBI Taxonomy" id="315576"/>
    <lineage>
        <taxon>Eukaryota</taxon>
        <taxon>Metazoa</taxon>
        <taxon>Ecdysozoa</taxon>
        <taxon>Arthropoda</taxon>
        <taxon>Hexapoda</taxon>
        <taxon>Insecta</taxon>
        <taxon>Pterygota</taxon>
        <taxon>Neoptera</taxon>
        <taxon>Endopterygota</taxon>
        <taxon>Diptera</taxon>
        <taxon>Nematocera</taxon>
        <taxon>Chironomoidea</taxon>
        <taxon>Chironomidae</taxon>
        <taxon>Chironominae</taxon>
        <taxon>Chironomus</taxon>
    </lineage>
</organism>
<keyword evidence="1" id="KW-0863">Zinc-finger</keyword>
<gene>
    <name evidence="5" type="ORF">CHIRRI_LOCUS2466</name>
</gene>
<feature type="compositionally biased region" description="Polar residues" evidence="3">
    <location>
        <begin position="470"/>
        <end position="481"/>
    </location>
</feature>
<evidence type="ECO:0000313" key="6">
    <source>
        <dbReference type="Proteomes" id="UP001153620"/>
    </source>
</evidence>
<protein>
    <recommendedName>
        <fullName evidence="4">C3H1-type domain-containing protein</fullName>
    </recommendedName>
</protein>
<dbReference type="PROSITE" id="PS50103">
    <property type="entry name" value="ZF_C3H1"/>
    <property type="match status" value="3"/>
</dbReference>
<feature type="domain" description="C3H1-type" evidence="4">
    <location>
        <begin position="388"/>
        <end position="416"/>
    </location>
</feature>
<feature type="zinc finger region" description="C3H1-type" evidence="1">
    <location>
        <begin position="388"/>
        <end position="416"/>
    </location>
</feature>
<reference evidence="5" key="2">
    <citation type="submission" date="2022-10" db="EMBL/GenBank/DDBJ databases">
        <authorList>
            <consortium name="ENA_rothamsted_submissions"/>
            <consortium name="culmorum"/>
            <person name="King R."/>
        </authorList>
    </citation>
    <scope>NUCLEOTIDE SEQUENCE</scope>
</reference>
<sequence>MEQQPKSTMIFINPKFKNAYINPNFLKSNSNTIHVNPKFLQHMNAQQSLQQQQTQAINIAQSKPIVPVLNSNAIIKNTKRSLIRAPAKIDSKIAQGQKSVPVNYAKKMNLIKISNTKLVNASHLMKEQQKENEKIKKATESIIKTKKLMKKSEAEQSIYKLDRTKSSPGLGKKKKRIVSTYSVRRVDSAEKLTPKKVLVTGHKLLKSDNSSSRSSSKNKKMLMVNINGVLYRSTNNKLEKNSISPKKKAPATTSNEKLLIIRGQKFVLDSSGTKLKRDGENVDKNLSRIDIGGLTYKKKASNGSYEIDNSHQVRNHLTMAKTKSITLLQRVKVTNMICPVYRRLGKCLAYANGRCSKVHDPRYVIVCPNFIKGSCKHEKCLLSHNVNLHKMPVCKYYLKGQCLKTKENCLYLHKKLTDGTKLCVEFVKGYCPLADKCNLLHDFPENGSKKYSYVRKSKAESGKKKEVPAPSNTPITPQPTTDARYFEESSSSSQVIQNIPKLTKTAPSLPDFIKI</sequence>
<feature type="zinc finger region" description="C3H1-type" evidence="1">
    <location>
        <begin position="361"/>
        <end position="387"/>
    </location>
</feature>
<dbReference type="Gene3D" id="4.10.1000.10">
    <property type="entry name" value="Zinc finger, CCCH-type"/>
    <property type="match status" value="1"/>
</dbReference>
<keyword evidence="2" id="KW-0175">Coiled coil</keyword>